<dbReference type="Gene3D" id="2.60.120.10">
    <property type="entry name" value="Jelly Rolls"/>
    <property type="match status" value="1"/>
</dbReference>
<accession>A0A1I7CNB6</accession>
<evidence type="ECO:0000313" key="2">
    <source>
        <dbReference type="EMBL" id="SFU00903.1"/>
    </source>
</evidence>
<keyword evidence="3" id="KW-1185">Reference proteome</keyword>
<dbReference type="InterPro" id="IPR014710">
    <property type="entry name" value="RmlC-like_jellyroll"/>
</dbReference>
<dbReference type="STRING" id="1296565.SAMN05660657_04674"/>
<name>A0A1I7CNB6_9ACTN</name>
<organism evidence="2 3">
    <name type="scientific">Geodermatophilus amargosae</name>
    <dbReference type="NCBI Taxonomy" id="1296565"/>
    <lineage>
        <taxon>Bacteria</taxon>
        <taxon>Bacillati</taxon>
        <taxon>Actinomycetota</taxon>
        <taxon>Actinomycetes</taxon>
        <taxon>Geodermatophilales</taxon>
        <taxon>Geodermatophilaceae</taxon>
        <taxon>Geodermatophilus</taxon>
    </lineage>
</organism>
<proteinExistence type="predicted"/>
<feature type="domain" description="Cupin type-2" evidence="1">
    <location>
        <begin position="28"/>
        <end position="98"/>
    </location>
</feature>
<gene>
    <name evidence="2" type="ORF">SAMN05660657_04674</name>
</gene>
<evidence type="ECO:0000313" key="3">
    <source>
        <dbReference type="Proteomes" id="UP000199546"/>
    </source>
</evidence>
<dbReference type="SUPFAM" id="SSF51182">
    <property type="entry name" value="RmlC-like cupins"/>
    <property type="match status" value="1"/>
</dbReference>
<sequence>MLWRGPRGGQARLVAGTEPPDVVELWDWTLQPGESHTSEPHSAGTRELVLVLEGAVDLRVGERTDRLQTGDSAAFAGDVAHGYATPDAAAPARFALSVFQPHVPGSRS</sequence>
<evidence type="ECO:0000259" key="1">
    <source>
        <dbReference type="Pfam" id="PF07883"/>
    </source>
</evidence>
<dbReference type="Pfam" id="PF07883">
    <property type="entry name" value="Cupin_2"/>
    <property type="match status" value="1"/>
</dbReference>
<dbReference type="CDD" id="cd02209">
    <property type="entry name" value="cupin_XRE_C"/>
    <property type="match status" value="1"/>
</dbReference>
<dbReference type="InterPro" id="IPR013096">
    <property type="entry name" value="Cupin_2"/>
</dbReference>
<dbReference type="EMBL" id="FPBA01000024">
    <property type="protein sequence ID" value="SFU00903.1"/>
    <property type="molecule type" value="Genomic_DNA"/>
</dbReference>
<dbReference type="Proteomes" id="UP000199546">
    <property type="component" value="Unassembled WGS sequence"/>
</dbReference>
<dbReference type="AlphaFoldDB" id="A0A1I7CNB6"/>
<dbReference type="InterPro" id="IPR011051">
    <property type="entry name" value="RmlC_Cupin_sf"/>
</dbReference>
<protein>
    <submittedName>
        <fullName evidence="2">Cupin domain-containing protein</fullName>
    </submittedName>
</protein>
<reference evidence="3" key="1">
    <citation type="submission" date="2016-10" db="EMBL/GenBank/DDBJ databases">
        <authorList>
            <person name="Varghese N."/>
            <person name="Submissions S."/>
        </authorList>
    </citation>
    <scope>NUCLEOTIDE SEQUENCE [LARGE SCALE GENOMIC DNA]</scope>
    <source>
        <strain evidence="3">DSM 46136</strain>
    </source>
</reference>